<evidence type="ECO:0000256" key="2">
    <source>
        <dbReference type="SAM" id="SignalP"/>
    </source>
</evidence>
<reference evidence="3" key="1">
    <citation type="submission" date="2021-01" db="EMBL/GenBank/DDBJ databases">
        <authorList>
            <person name="Corre E."/>
            <person name="Pelletier E."/>
            <person name="Niang G."/>
            <person name="Scheremetjew M."/>
            <person name="Finn R."/>
            <person name="Kale V."/>
            <person name="Holt S."/>
            <person name="Cochrane G."/>
            <person name="Meng A."/>
            <person name="Brown T."/>
            <person name="Cohen L."/>
        </authorList>
    </citation>
    <scope>NUCLEOTIDE SEQUENCE</scope>
    <source>
        <strain evidence="3">CCMP1594</strain>
    </source>
</reference>
<sequence length="229" mass="24863">MASVHTLILYAMLALATMANAEMIVSNDIVVVEYFRDAACAQEAILEVHFDLCCCCFTWTFGQDSSAVEPAGYTLMDNNFSWTVQGHQDKCKDPVDFPDHTFHKFAATTCGQQTSGRTYYTKIKEVKHRSEACAAMSQSSLTCRQGAFPNEAFNDNWAWTNPNDSSESSGGNGNPVEHECMSNKSSGSKVHSSPSPLPSPLPSTSAAVGLRIVSPFLALAIVALTNYLI</sequence>
<feature type="region of interest" description="Disordered" evidence="1">
    <location>
        <begin position="158"/>
        <end position="201"/>
    </location>
</feature>
<dbReference type="AlphaFoldDB" id="A0A7S4GCC1"/>
<evidence type="ECO:0000313" key="3">
    <source>
        <dbReference type="EMBL" id="CAE0832319.1"/>
    </source>
</evidence>
<gene>
    <name evidence="3" type="ORF">EGYM00163_LOCUS43603</name>
</gene>
<feature type="signal peptide" evidence="2">
    <location>
        <begin position="1"/>
        <end position="21"/>
    </location>
</feature>
<feature type="chain" id="PRO_5030691807" evidence="2">
    <location>
        <begin position="22"/>
        <end position="229"/>
    </location>
</feature>
<organism evidence="3">
    <name type="scientific">Eutreptiella gymnastica</name>
    <dbReference type="NCBI Taxonomy" id="73025"/>
    <lineage>
        <taxon>Eukaryota</taxon>
        <taxon>Discoba</taxon>
        <taxon>Euglenozoa</taxon>
        <taxon>Euglenida</taxon>
        <taxon>Spirocuta</taxon>
        <taxon>Euglenophyceae</taxon>
        <taxon>Eutreptiales</taxon>
        <taxon>Eutreptiaceae</taxon>
        <taxon>Eutreptiella</taxon>
    </lineage>
</organism>
<feature type="compositionally biased region" description="Low complexity" evidence="1">
    <location>
        <begin position="182"/>
        <end position="194"/>
    </location>
</feature>
<protein>
    <submittedName>
        <fullName evidence="3">Uncharacterized protein</fullName>
    </submittedName>
</protein>
<accession>A0A7S4GCC1</accession>
<evidence type="ECO:0000256" key="1">
    <source>
        <dbReference type="SAM" id="MobiDB-lite"/>
    </source>
</evidence>
<proteinExistence type="predicted"/>
<name>A0A7S4GCC1_9EUGL</name>
<dbReference type="EMBL" id="HBJA01126589">
    <property type="protein sequence ID" value="CAE0832319.1"/>
    <property type="molecule type" value="Transcribed_RNA"/>
</dbReference>
<keyword evidence="2" id="KW-0732">Signal</keyword>